<dbReference type="Proteomes" id="UP000466523">
    <property type="component" value="Unassembled WGS sequence"/>
</dbReference>
<evidence type="ECO:0000256" key="1">
    <source>
        <dbReference type="ARBA" id="ARBA00001974"/>
    </source>
</evidence>
<evidence type="ECO:0000256" key="3">
    <source>
        <dbReference type="ARBA" id="ARBA00022630"/>
    </source>
</evidence>
<dbReference type="Gene3D" id="2.40.110.10">
    <property type="entry name" value="Butyryl-CoA Dehydrogenase, subunit A, domain 2"/>
    <property type="match status" value="1"/>
</dbReference>
<feature type="domain" description="Acyl-CoA dehydrogenase/oxidase N-terminal" evidence="9">
    <location>
        <begin position="6"/>
        <end position="116"/>
    </location>
</feature>
<comment type="cofactor">
    <cofactor evidence="1 6">
        <name>FAD</name>
        <dbReference type="ChEBI" id="CHEBI:57692"/>
    </cofactor>
</comment>
<comment type="caution">
    <text evidence="10">The sequence shown here is derived from an EMBL/GenBank/DDBJ whole genome shotgun (WGS) entry which is preliminary data.</text>
</comment>
<dbReference type="Gene3D" id="1.10.540.10">
    <property type="entry name" value="Acyl-CoA dehydrogenase/oxidase, N-terminal domain"/>
    <property type="match status" value="1"/>
</dbReference>
<keyword evidence="4 6" id="KW-0274">FAD</keyword>
<dbReference type="Pfam" id="PF00441">
    <property type="entry name" value="Acyl-CoA_dh_1"/>
    <property type="match status" value="1"/>
</dbReference>
<evidence type="ECO:0000256" key="6">
    <source>
        <dbReference type="RuleBase" id="RU362125"/>
    </source>
</evidence>
<dbReference type="InterPro" id="IPR036250">
    <property type="entry name" value="AcylCo_DH-like_C"/>
</dbReference>
<proteinExistence type="inferred from homology"/>
<dbReference type="AlphaFoldDB" id="A0A7K3L8T4"/>
<dbReference type="FunFam" id="1.20.140.10:FF:000001">
    <property type="entry name" value="Acyl-CoA dehydrogenase"/>
    <property type="match status" value="1"/>
</dbReference>
<keyword evidence="3 6" id="KW-0285">Flavoprotein</keyword>
<dbReference type="GO" id="GO:0050660">
    <property type="term" value="F:flavin adenine dinucleotide binding"/>
    <property type="evidence" value="ECO:0007669"/>
    <property type="project" value="InterPro"/>
</dbReference>
<sequence length="383" mass="41691">MDFGLSEEQASLQEVARQFVERHCPPRQAKDWDEAGAYPEQLFKAIAEIGWFGLPFPESAGGDGGGAVELALIAEQLGHASLDVAMCYIGSLIPALTVYKWGTDAQREWIKTHMLTGSARFAVAMSEPETGSDAAALRCAAADHGDHLVINGQKMWCTGAGLPGTRIMMYVRTSTRGRKHDGLSLVVIDADTPGLKLRQMPTLARHILGTYEVYLDDVVVPKDNLVGEQDHAWTVMLSNLELERVLMSGAYVGVAQATLDEALEYSKQRTAFGRQIGNFQSLAHAMADMQVEIDSARLLAYRAAWMHAQGMACSREGAMAKLKGSETYVDAARLGMQICAGHGFSTESVMSFRWRESIVAPISGGTSQIQRNGIARSMGLRSY</sequence>
<gene>
    <name evidence="10" type="ORF">GWR20_02510</name>
</gene>
<dbReference type="InterPro" id="IPR013786">
    <property type="entry name" value="AcylCoA_DH/ox_N"/>
</dbReference>
<name>A0A7K3L8T4_9MYCO</name>
<dbReference type="PANTHER" id="PTHR43884:SF12">
    <property type="entry name" value="ISOVALERYL-COA DEHYDROGENASE, MITOCHONDRIAL-RELATED"/>
    <property type="match status" value="1"/>
</dbReference>
<evidence type="ECO:0000259" key="8">
    <source>
        <dbReference type="Pfam" id="PF02770"/>
    </source>
</evidence>
<protein>
    <submittedName>
        <fullName evidence="10">Acyl-CoA/acyl-ACP dehydrogenase</fullName>
    </submittedName>
</protein>
<dbReference type="InterPro" id="IPR046373">
    <property type="entry name" value="Acyl-CoA_Oxase/DH_mid-dom_sf"/>
</dbReference>
<keyword evidence="5 6" id="KW-0560">Oxidoreductase</keyword>
<evidence type="ECO:0000313" key="10">
    <source>
        <dbReference type="EMBL" id="NDJ88036.1"/>
    </source>
</evidence>
<dbReference type="SUPFAM" id="SSF47203">
    <property type="entry name" value="Acyl-CoA dehydrogenase C-terminal domain-like"/>
    <property type="match status" value="1"/>
</dbReference>
<dbReference type="Pfam" id="PF02771">
    <property type="entry name" value="Acyl-CoA_dh_N"/>
    <property type="match status" value="1"/>
</dbReference>
<dbReference type="PANTHER" id="PTHR43884">
    <property type="entry name" value="ACYL-COA DEHYDROGENASE"/>
    <property type="match status" value="1"/>
</dbReference>
<dbReference type="SUPFAM" id="SSF56645">
    <property type="entry name" value="Acyl-CoA dehydrogenase NM domain-like"/>
    <property type="match status" value="1"/>
</dbReference>
<dbReference type="InterPro" id="IPR006091">
    <property type="entry name" value="Acyl-CoA_Oxase/DH_mid-dom"/>
</dbReference>
<dbReference type="Pfam" id="PF02770">
    <property type="entry name" value="Acyl-CoA_dh_M"/>
    <property type="match status" value="1"/>
</dbReference>
<dbReference type="InterPro" id="IPR009100">
    <property type="entry name" value="AcylCoA_DH/oxidase_NM_dom_sf"/>
</dbReference>
<reference evidence="10 11" key="1">
    <citation type="submission" date="2020-01" db="EMBL/GenBank/DDBJ databases">
        <authorList>
            <person name="Sanchez-Estrada R."/>
            <person name="Gonzalez-Y-Merchand J.A."/>
            <person name="Rivera-Gutierrez S."/>
        </authorList>
    </citation>
    <scope>NUCLEOTIDE SEQUENCE [LARGE SCALE GENOMIC DNA]</scope>
    <source>
        <strain evidence="10 11">CST 7247</strain>
    </source>
</reference>
<comment type="similarity">
    <text evidence="2 6">Belongs to the acyl-CoA dehydrogenase family.</text>
</comment>
<dbReference type="RefSeq" id="WP_112683798.1">
    <property type="nucleotide sequence ID" value="NZ_JAACYR010000005.1"/>
</dbReference>
<accession>A0A7K3L8T4</accession>
<dbReference type="InterPro" id="IPR009075">
    <property type="entry name" value="AcylCo_DH/oxidase_C"/>
</dbReference>
<evidence type="ECO:0000256" key="5">
    <source>
        <dbReference type="ARBA" id="ARBA00023002"/>
    </source>
</evidence>
<organism evidence="10 11">
    <name type="scientific">Mycolicibacter kumamotonensis</name>
    <dbReference type="NCBI Taxonomy" id="354243"/>
    <lineage>
        <taxon>Bacteria</taxon>
        <taxon>Bacillati</taxon>
        <taxon>Actinomycetota</taxon>
        <taxon>Actinomycetes</taxon>
        <taxon>Mycobacteriales</taxon>
        <taxon>Mycobacteriaceae</taxon>
        <taxon>Mycolicibacter</taxon>
    </lineage>
</organism>
<evidence type="ECO:0000259" key="7">
    <source>
        <dbReference type="Pfam" id="PF00441"/>
    </source>
</evidence>
<evidence type="ECO:0000313" key="11">
    <source>
        <dbReference type="Proteomes" id="UP000466523"/>
    </source>
</evidence>
<feature type="domain" description="Acyl-CoA dehydrogenase/oxidase C-terminal" evidence="7">
    <location>
        <begin position="233"/>
        <end position="378"/>
    </location>
</feature>
<evidence type="ECO:0000259" key="9">
    <source>
        <dbReference type="Pfam" id="PF02771"/>
    </source>
</evidence>
<feature type="domain" description="Acyl-CoA oxidase/dehydrogenase middle" evidence="8">
    <location>
        <begin position="122"/>
        <end position="218"/>
    </location>
</feature>
<dbReference type="EMBL" id="JAACYR010000005">
    <property type="protein sequence ID" value="NDJ88036.1"/>
    <property type="molecule type" value="Genomic_DNA"/>
</dbReference>
<evidence type="ECO:0000256" key="4">
    <source>
        <dbReference type="ARBA" id="ARBA00022827"/>
    </source>
</evidence>
<dbReference type="Gene3D" id="1.20.140.10">
    <property type="entry name" value="Butyryl-CoA Dehydrogenase, subunit A, domain 3"/>
    <property type="match status" value="1"/>
</dbReference>
<dbReference type="GO" id="GO:0003995">
    <property type="term" value="F:acyl-CoA dehydrogenase activity"/>
    <property type="evidence" value="ECO:0007669"/>
    <property type="project" value="TreeGrafter"/>
</dbReference>
<dbReference type="InterPro" id="IPR037069">
    <property type="entry name" value="AcylCoA_DH/ox_N_sf"/>
</dbReference>
<evidence type="ECO:0000256" key="2">
    <source>
        <dbReference type="ARBA" id="ARBA00009347"/>
    </source>
</evidence>